<gene>
    <name evidence="1" type="ORF">PhaeoP66_03707</name>
</gene>
<dbReference type="EMBL" id="CP010705">
    <property type="protein sequence ID" value="AUQ96437.1"/>
    <property type="molecule type" value="Genomic_DNA"/>
</dbReference>
<evidence type="ECO:0008006" key="3">
    <source>
        <dbReference type="Google" id="ProtNLM"/>
    </source>
</evidence>
<sequence>MIEKYYSSYWSPDQEDFDDGRDYFSCHIAELTLHGMFNDAAECMRSENRLFNPNAGFIREATLLHTTIVRVSYLHSKSDRRAVDFLMHYGADPNIEIDYPHIESGRQSIDPIMNGGNAFDLARRMHAHEDVRSVLAGKRPVIDFFKEGLVERPLPVQIGPQRKGPFYKPPHPSFRSVVLGLLSLLFSSALAVA</sequence>
<organism evidence="1 2">
    <name type="scientific">Phaeobacter inhibens</name>
    <dbReference type="NCBI Taxonomy" id="221822"/>
    <lineage>
        <taxon>Bacteria</taxon>
        <taxon>Pseudomonadati</taxon>
        <taxon>Pseudomonadota</taxon>
        <taxon>Alphaproteobacteria</taxon>
        <taxon>Rhodobacterales</taxon>
        <taxon>Roseobacteraceae</taxon>
        <taxon>Phaeobacter</taxon>
    </lineage>
</organism>
<proteinExistence type="predicted"/>
<keyword evidence="2" id="KW-1185">Reference proteome</keyword>
<evidence type="ECO:0000313" key="2">
    <source>
        <dbReference type="Proteomes" id="UP000236536"/>
    </source>
</evidence>
<evidence type="ECO:0000313" key="1">
    <source>
        <dbReference type="EMBL" id="AUQ96437.1"/>
    </source>
</evidence>
<reference evidence="1 2" key="1">
    <citation type="journal article" date="2017" name="Genome Biol. Evol.">
        <title>Trajectories and Drivers of Genome Evolution in Surface-Associated Marine Phaeobacter.</title>
        <authorList>
            <person name="Freese H.M."/>
            <person name="Sikorski J."/>
            <person name="Bunk B."/>
            <person name="Scheuner C."/>
            <person name="Meier-Kolthoff J.P."/>
            <person name="Sproer C."/>
            <person name="Gram L."/>
            <person name="Overmann J."/>
        </authorList>
    </citation>
    <scope>NUCLEOTIDE SEQUENCE [LARGE SCALE GENOMIC DNA]</scope>
    <source>
        <strain evidence="1 2">P66</strain>
    </source>
</reference>
<dbReference type="RefSeq" id="WP_123619100.1">
    <property type="nucleotide sequence ID" value="NZ_CP010599.1"/>
</dbReference>
<reference evidence="1 2" key="2">
    <citation type="journal article" date="2017" name="Int. J. Syst. Evol. Microbiol.">
        <title>Adaptation of Surface-Associated Bacteria to the Open Ocean: A Genomically Distinct Subpopulation of Phaeobacter gallaeciensis Colonizes Pacific Mesozooplankton.</title>
        <authorList>
            <person name="Freese H.M."/>
            <person name="Methner A."/>
            <person name="Overmann J."/>
        </authorList>
    </citation>
    <scope>NUCLEOTIDE SEQUENCE [LARGE SCALE GENOMIC DNA]</scope>
    <source>
        <strain evidence="1 2">P66</strain>
    </source>
</reference>
<protein>
    <recommendedName>
        <fullName evidence="3">Ankyrin repeat protein</fullName>
    </recommendedName>
</protein>
<name>A0ABN5GSG0_9RHOB</name>
<accession>A0ABN5GSG0</accession>
<dbReference type="Proteomes" id="UP000236536">
    <property type="component" value="Chromosome"/>
</dbReference>